<organism evidence="2 3">
    <name type="scientific">Bittarella massiliensis</name>
    <name type="common">ex Durand et al. 2017</name>
    <dbReference type="NCBI Taxonomy" id="1720313"/>
    <lineage>
        <taxon>Bacteria</taxon>
        <taxon>Bacillati</taxon>
        <taxon>Bacillota</taxon>
        <taxon>Clostridia</taxon>
        <taxon>Eubacteriales</taxon>
        <taxon>Oscillospiraceae</taxon>
        <taxon>Bittarella (ex Durand et al. 2017)</taxon>
    </lineage>
</organism>
<evidence type="ECO:0000313" key="1">
    <source>
        <dbReference type="EMBL" id="MZL69953.1"/>
    </source>
</evidence>
<evidence type="ECO:0008006" key="5">
    <source>
        <dbReference type="Google" id="ProtNLM"/>
    </source>
</evidence>
<name>A0AAQ1MCN3_9FIRM</name>
<dbReference type="AlphaFoldDB" id="A0AAQ1MCN3"/>
<evidence type="ECO:0000313" key="3">
    <source>
        <dbReference type="Proteomes" id="UP000184089"/>
    </source>
</evidence>
<proteinExistence type="predicted"/>
<reference evidence="2" key="1">
    <citation type="submission" date="2016-11" db="EMBL/GenBank/DDBJ databases">
        <authorList>
            <person name="Varghese N."/>
            <person name="Submissions S."/>
        </authorList>
    </citation>
    <scope>NUCLEOTIDE SEQUENCE</scope>
    <source>
        <strain evidence="2">DSM 4029</strain>
    </source>
</reference>
<comment type="caution">
    <text evidence="2">The sequence shown here is derived from an EMBL/GenBank/DDBJ whole genome shotgun (WGS) entry which is preliminary data.</text>
</comment>
<evidence type="ECO:0000313" key="4">
    <source>
        <dbReference type="Proteomes" id="UP000474718"/>
    </source>
</evidence>
<sequence>MKKKNILVMTLSLALVAVVAIGATLAYFVSTTEKVENAFSASDGLAIDLNEHNYIQNTNQLGTDEVKANTYKDIYPNKAVPKDPFVSVDAVPTTGADIFVIISGVDDNLMSLNIDTANWTKITAEDGTNGVYKYSKSVKATGDLTPVFSKVTFANYSEKPASIPSISLYAYGIQSEGMSGSDTTAALALTALNAKAGTNFTLA</sequence>
<gene>
    <name evidence="1" type="ORF">GT747_09335</name>
    <name evidence="2" type="ORF">SAMN05444424_1132</name>
</gene>
<keyword evidence="4" id="KW-1185">Reference proteome</keyword>
<dbReference type="EMBL" id="WWVX01000006">
    <property type="protein sequence ID" value="MZL69953.1"/>
    <property type="molecule type" value="Genomic_DNA"/>
</dbReference>
<dbReference type="EMBL" id="FQVY01000002">
    <property type="protein sequence ID" value="SHG00891.1"/>
    <property type="molecule type" value="Genomic_DNA"/>
</dbReference>
<dbReference type="RefSeq" id="WP_021659038.1">
    <property type="nucleotide sequence ID" value="NZ_FQVY01000002.1"/>
</dbReference>
<reference evidence="3" key="2">
    <citation type="submission" date="2016-11" db="EMBL/GenBank/DDBJ databases">
        <authorList>
            <person name="Jaros S."/>
            <person name="Januszkiewicz K."/>
            <person name="Wedrychowicz H."/>
        </authorList>
    </citation>
    <scope>NUCLEOTIDE SEQUENCE [LARGE SCALE GENOMIC DNA]</scope>
    <source>
        <strain evidence="3">DSM 4029</strain>
    </source>
</reference>
<dbReference type="Proteomes" id="UP000184089">
    <property type="component" value="Unassembled WGS sequence"/>
</dbReference>
<evidence type="ECO:0000313" key="2">
    <source>
        <dbReference type="EMBL" id="SHG00891.1"/>
    </source>
</evidence>
<accession>A0AAQ1MCN3</accession>
<reference evidence="1 4" key="3">
    <citation type="journal article" date="2019" name="Nat. Med.">
        <title>A library of human gut bacterial isolates paired with longitudinal multiomics data enables mechanistic microbiome research.</title>
        <authorList>
            <person name="Poyet M."/>
            <person name="Groussin M."/>
            <person name="Gibbons S.M."/>
            <person name="Avila-Pacheco J."/>
            <person name="Jiang X."/>
            <person name="Kearney S.M."/>
            <person name="Perrotta A.R."/>
            <person name="Berdy B."/>
            <person name="Zhao S."/>
            <person name="Lieberman T.D."/>
            <person name="Swanson P.K."/>
            <person name="Smith M."/>
            <person name="Roesemann S."/>
            <person name="Alexander J.E."/>
            <person name="Rich S.A."/>
            <person name="Livny J."/>
            <person name="Vlamakis H."/>
            <person name="Clish C."/>
            <person name="Bullock K."/>
            <person name="Deik A."/>
            <person name="Scott J."/>
            <person name="Pierce K.A."/>
            <person name="Xavier R.J."/>
            <person name="Alm E.J."/>
        </authorList>
    </citation>
    <scope>NUCLEOTIDE SEQUENCE [LARGE SCALE GENOMIC DNA]</scope>
    <source>
        <strain evidence="1 4">BIOML-A2</strain>
    </source>
</reference>
<dbReference type="Proteomes" id="UP000474718">
    <property type="component" value="Unassembled WGS sequence"/>
</dbReference>
<protein>
    <recommendedName>
        <fullName evidence="5">SipW-cognate class signal peptide</fullName>
    </recommendedName>
</protein>